<feature type="coiled-coil region" evidence="1">
    <location>
        <begin position="5"/>
        <end position="39"/>
    </location>
</feature>
<keyword evidence="1" id="KW-0175">Coiled coil</keyword>
<evidence type="ECO:0000256" key="1">
    <source>
        <dbReference type="SAM" id="Coils"/>
    </source>
</evidence>
<dbReference type="AlphaFoldDB" id="A0A0C1RCK3"/>
<evidence type="ECO:0000313" key="2">
    <source>
        <dbReference type="EMBL" id="KIE09975.1"/>
    </source>
</evidence>
<gene>
    <name evidence="2" type="ORF">DA73_0224175</name>
</gene>
<protein>
    <submittedName>
        <fullName evidence="2">Uncharacterized protein</fullName>
    </submittedName>
</protein>
<organism evidence="2">
    <name type="scientific">Tolypothrix bouteillei VB521301</name>
    <dbReference type="NCBI Taxonomy" id="1479485"/>
    <lineage>
        <taxon>Bacteria</taxon>
        <taxon>Bacillati</taxon>
        <taxon>Cyanobacteriota</taxon>
        <taxon>Cyanophyceae</taxon>
        <taxon>Nostocales</taxon>
        <taxon>Tolypothrichaceae</taxon>
        <taxon>Tolypothrix</taxon>
    </lineage>
</organism>
<sequence>MDADNITLSQQVQDLTLTVEQLKQDVTELKKSLQMSADNIIKLRDADFQRMQRKMKGLR</sequence>
<dbReference type="EMBL" id="JHEG02000052">
    <property type="protein sequence ID" value="KIE09975.1"/>
    <property type="molecule type" value="Genomic_DNA"/>
</dbReference>
<comment type="caution">
    <text evidence="2">The sequence shown here is derived from an EMBL/GenBank/DDBJ whole genome shotgun (WGS) entry which is preliminary data.</text>
</comment>
<proteinExistence type="predicted"/>
<name>A0A0C1RCK3_9CYAN</name>
<reference evidence="2" key="1">
    <citation type="journal article" date="2015" name="Genome Announc.">
        <title>Draft Genome Sequence of Tolypothrix boutellei Strain VB521301.</title>
        <authorList>
            <person name="Chandrababunaidu M.M."/>
            <person name="Singh D."/>
            <person name="Sen D."/>
            <person name="Bhan S."/>
            <person name="Das S."/>
            <person name="Gupta A."/>
            <person name="Adhikary S.P."/>
            <person name="Tripathy S."/>
        </authorList>
    </citation>
    <scope>NUCLEOTIDE SEQUENCE</scope>
    <source>
        <strain evidence="2">VB521301</strain>
    </source>
</reference>
<accession>A0A0C1RCK3</accession>